<reference evidence="1" key="2">
    <citation type="journal article" date="2015" name="Data Brief">
        <title>Shoot transcriptome of the giant reed, Arundo donax.</title>
        <authorList>
            <person name="Barrero R.A."/>
            <person name="Guerrero F.D."/>
            <person name="Moolhuijzen P."/>
            <person name="Goolsby J.A."/>
            <person name="Tidwell J."/>
            <person name="Bellgard S.E."/>
            <person name="Bellgard M.I."/>
        </authorList>
    </citation>
    <scope>NUCLEOTIDE SEQUENCE</scope>
    <source>
        <tissue evidence="1">Shoot tissue taken approximately 20 cm above the soil surface</tissue>
    </source>
</reference>
<name>A0A0A9EW93_ARUDO</name>
<proteinExistence type="predicted"/>
<evidence type="ECO:0000313" key="1">
    <source>
        <dbReference type="EMBL" id="JAE00318.1"/>
    </source>
</evidence>
<organism evidence="1">
    <name type="scientific">Arundo donax</name>
    <name type="common">Giant reed</name>
    <name type="synonym">Donax arundinaceus</name>
    <dbReference type="NCBI Taxonomy" id="35708"/>
    <lineage>
        <taxon>Eukaryota</taxon>
        <taxon>Viridiplantae</taxon>
        <taxon>Streptophyta</taxon>
        <taxon>Embryophyta</taxon>
        <taxon>Tracheophyta</taxon>
        <taxon>Spermatophyta</taxon>
        <taxon>Magnoliopsida</taxon>
        <taxon>Liliopsida</taxon>
        <taxon>Poales</taxon>
        <taxon>Poaceae</taxon>
        <taxon>PACMAD clade</taxon>
        <taxon>Arundinoideae</taxon>
        <taxon>Arundineae</taxon>
        <taxon>Arundo</taxon>
    </lineage>
</organism>
<dbReference type="EMBL" id="GBRH01197578">
    <property type="protein sequence ID" value="JAE00318.1"/>
    <property type="molecule type" value="Transcribed_RNA"/>
</dbReference>
<reference evidence="1" key="1">
    <citation type="submission" date="2014-09" db="EMBL/GenBank/DDBJ databases">
        <authorList>
            <person name="Magalhaes I.L.F."/>
            <person name="Oliveira U."/>
            <person name="Santos F.R."/>
            <person name="Vidigal T.H.D.A."/>
            <person name="Brescovit A.D."/>
            <person name="Santos A.J."/>
        </authorList>
    </citation>
    <scope>NUCLEOTIDE SEQUENCE</scope>
    <source>
        <tissue evidence="1">Shoot tissue taken approximately 20 cm above the soil surface</tissue>
    </source>
</reference>
<dbReference type="AlphaFoldDB" id="A0A0A9EW93"/>
<protein>
    <submittedName>
        <fullName evidence="1">Uncharacterized protein</fullName>
    </submittedName>
</protein>
<sequence length="48" mass="5358">MKEVMKIGGGNGYNIPHIRKAMLERQGHLPLQLKCNAVLVNEVMAQIN</sequence>
<accession>A0A0A9EW93</accession>